<evidence type="ECO:0000313" key="1">
    <source>
        <dbReference type="EMBL" id="OHT15872.1"/>
    </source>
</evidence>
<gene>
    <name evidence="1" type="ORF">TRFO_13705</name>
</gene>
<sequence length="214" mass="25120">MDIKDYNSFNKLCNAVLGRPFLRGTWPWKSSSSALLQIFADFQQFNLPWWKIGKLAGAFFFYDHVFLNFELLSHSTKETADFLEKKLLKDNFIPIETPDYLKNIFLDNINLSTEDWKLFPIQNGVDSENLISLLHHMKCPPIRDFKPETDNPKSFEYSYSYFVQMEVETEPELFEKSVSYNSNPGIYYQNLIPPEKIPSAPKCWLFKNPTDDET</sequence>
<dbReference type="Proteomes" id="UP000179807">
    <property type="component" value="Unassembled WGS sequence"/>
</dbReference>
<dbReference type="AlphaFoldDB" id="A0A1J4KYB7"/>
<proteinExistence type="predicted"/>
<name>A0A1J4KYB7_9EUKA</name>
<organism evidence="1 2">
    <name type="scientific">Tritrichomonas foetus</name>
    <dbReference type="NCBI Taxonomy" id="1144522"/>
    <lineage>
        <taxon>Eukaryota</taxon>
        <taxon>Metamonada</taxon>
        <taxon>Parabasalia</taxon>
        <taxon>Tritrichomonadida</taxon>
        <taxon>Tritrichomonadidae</taxon>
        <taxon>Tritrichomonas</taxon>
    </lineage>
</organism>
<evidence type="ECO:0008006" key="3">
    <source>
        <dbReference type="Google" id="ProtNLM"/>
    </source>
</evidence>
<dbReference type="VEuPathDB" id="TrichDB:TRFO_13705"/>
<dbReference type="OrthoDB" id="10573319at2759"/>
<reference evidence="1" key="1">
    <citation type="submission" date="2016-10" db="EMBL/GenBank/DDBJ databases">
        <authorList>
            <person name="Benchimol M."/>
            <person name="Almeida L.G."/>
            <person name="Vasconcelos A.T."/>
            <person name="Perreira-Neves A."/>
            <person name="Rosa I.A."/>
            <person name="Tasca T."/>
            <person name="Bogo M.R."/>
            <person name="de Souza W."/>
        </authorList>
    </citation>
    <scope>NUCLEOTIDE SEQUENCE [LARGE SCALE GENOMIC DNA]</scope>
    <source>
        <strain evidence="1">K</strain>
    </source>
</reference>
<evidence type="ECO:0000313" key="2">
    <source>
        <dbReference type="Proteomes" id="UP000179807"/>
    </source>
</evidence>
<keyword evidence="2" id="KW-1185">Reference proteome</keyword>
<protein>
    <recommendedName>
        <fullName evidence="3">Initiator binding domain-containing protein</fullName>
    </recommendedName>
</protein>
<comment type="caution">
    <text evidence="1">The sequence shown here is derived from an EMBL/GenBank/DDBJ whole genome shotgun (WGS) entry which is preliminary data.</text>
</comment>
<dbReference type="GeneID" id="94832107"/>
<dbReference type="EMBL" id="MLAK01000176">
    <property type="protein sequence ID" value="OHT15872.1"/>
    <property type="molecule type" value="Genomic_DNA"/>
</dbReference>
<accession>A0A1J4KYB7</accession>
<dbReference type="RefSeq" id="XP_068369008.1">
    <property type="nucleotide sequence ID" value="XM_068497403.1"/>
</dbReference>